<evidence type="ECO:0000313" key="3">
    <source>
        <dbReference type="Proteomes" id="UP000244090"/>
    </source>
</evidence>
<keyword evidence="1" id="KW-0812">Transmembrane</keyword>
<dbReference type="AlphaFoldDB" id="A0A2T6BUY2"/>
<keyword evidence="3" id="KW-1185">Reference proteome</keyword>
<feature type="transmembrane region" description="Helical" evidence="1">
    <location>
        <begin position="12"/>
        <end position="36"/>
    </location>
</feature>
<dbReference type="EMBL" id="QBKT01000008">
    <property type="protein sequence ID" value="PTX59846.1"/>
    <property type="molecule type" value="Genomic_DNA"/>
</dbReference>
<keyword evidence="1" id="KW-0472">Membrane</keyword>
<keyword evidence="1" id="KW-1133">Transmembrane helix</keyword>
<evidence type="ECO:0000313" key="2">
    <source>
        <dbReference type="EMBL" id="PTX59846.1"/>
    </source>
</evidence>
<accession>A0A2T6BUY2</accession>
<dbReference type="RefSeq" id="WP_108116013.1">
    <property type="nucleotide sequence ID" value="NZ_QBKT01000008.1"/>
</dbReference>
<feature type="transmembrane region" description="Helical" evidence="1">
    <location>
        <begin position="61"/>
        <end position="84"/>
    </location>
</feature>
<name>A0A2T6BUY2_9FLAO</name>
<feature type="transmembrane region" description="Helical" evidence="1">
    <location>
        <begin position="142"/>
        <end position="159"/>
    </location>
</feature>
<comment type="caution">
    <text evidence="2">The sequence shown here is derived from an EMBL/GenBank/DDBJ whole genome shotgun (WGS) entry which is preliminary data.</text>
</comment>
<organism evidence="2 3">
    <name type="scientific">Kordia periserrulae</name>
    <dbReference type="NCBI Taxonomy" id="701523"/>
    <lineage>
        <taxon>Bacteria</taxon>
        <taxon>Pseudomonadati</taxon>
        <taxon>Bacteroidota</taxon>
        <taxon>Flavobacteriia</taxon>
        <taxon>Flavobacteriales</taxon>
        <taxon>Flavobacteriaceae</taxon>
        <taxon>Kordia</taxon>
    </lineage>
</organism>
<feature type="transmembrane region" description="Helical" evidence="1">
    <location>
        <begin position="105"/>
        <end position="122"/>
    </location>
</feature>
<protein>
    <recommendedName>
        <fullName evidence="4">DUF2975 domain-containing protein</fullName>
    </recommendedName>
</protein>
<evidence type="ECO:0000256" key="1">
    <source>
        <dbReference type="SAM" id="Phobius"/>
    </source>
</evidence>
<proteinExistence type="predicted"/>
<evidence type="ECO:0008006" key="4">
    <source>
        <dbReference type="Google" id="ProtNLM"/>
    </source>
</evidence>
<gene>
    <name evidence="2" type="ORF">C8N46_108159</name>
</gene>
<dbReference type="Proteomes" id="UP000244090">
    <property type="component" value="Unassembled WGS sequence"/>
</dbReference>
<reference evidence="2 3" key="1">
    <citation type="submission" date="2018-04" db="EMBL/GenBank/DDBJ databases">
        <title>Genomic Encyclopedia of Archaeal and Bacterial Type Strains, Phase II (KMG-II): from individual species to whole genera.</title>
        <authorList>
            <person name="Goeker M."/>
        </authorList>
    </citation>
    <scope>NUCLEOTIDE SEQUENCE [LARGE SCALE GENOMIC DNA]</scope>
    <source>
        <strain evidence="2 3">DSM 25731</strain>
    </source>
</reference>
<sequence>MKNASEWILKAMRLVAWIVFVWMLVKAGAIIMSYGASINNPEGAKDLYRGLDLSRYYEASFFHYSVIVFYYILLFLLQAYMALFATRLLSESSLVNLQTEKVSSMLHNVSITALMALIVGIVHNIHVETIAKFAQITADTFSGEYLFMIGLVFAISLLFKKEIDKKTNT</sequence>
<dbReference type="OrthoDB" id="672524at2"/>